<sequence>MTIQLGLNTFGDLYPGPDGRMLGGAQVIRNVVAEAVLADQVGLDFFGIGEHHREDFAVSSPETVLAGIATVTERIRLGSAVTVLSSDDPVRVYQRFATVDALSSGRADVILGRGSFTESFPLFGYPLDEYEALFEEKLQLFDRLRTEGRIDWQGRLRAPIQGLEVYPKTEAGALRTWIAVGGSPNSVVRAAHYGLPVIFAIIGGSPSAFAPFADYYRQALEHFEKEPQPVAFHSPGYVAETDEQAREEFFPHQAYTHARIGRERGWGPLTRAEFDAMCGPEGAYFVGSPETVARKIVRSSAALGASRFDLKYAVGTLDHARMRRSIELFGTEVRRYVEDMTADLPAGTAA</sequence>
<dbReference type="GO" id="GO:0016705">
    <property type="term" value="F:oxidoreductase activity, acting on paired donors, with incorporation or reduction of molecular oxygen"/>
    <property type="evidence" value="ECO:0007669"/>
    <property type="project" value="InterPro"/>
</dbReference>
<dbReference type="InterPro" id="IPR011251">
    <property type="entry name" value="Luciferase-like_dom"/>
</dbReference>
<keyword evidence="2" id="KW-0503">Monooxygenase</keyword>
<keyword evidence="5" id="KW-1185">Reference proteome</keyword>
<dbReference type="GO" id="GO:0004497">
    <property type="term" value="F:monooxygenase activity"/>
    <property type="evidence" value="ECO:0007669"/>
    <property type="project" value="UniProtKB-KW"/>
</dbReference>
<dbReference type="InterPro" id="IPR036661">
    <property type="entry name" value="Luciferase-like_sf"/>
</dbReference>
<dbReference type="PANTHER" id="PTHR30137:SF8">
    <property type="entry name" value="BLR5498 PROTEIN"/>
    <property type="match status" value="1"/>
</dbReference>
<dbReference type="GO" id="GO:0005829">
    <property type="term" value="C:cytosol"/>
    <property type="evidence" value="ECO:0007669"/>
    <property type="project" value="TreeGrafter"/>
</dbReference>
<dbReference type="AlphaFoldDB" id="A0A0A6VSG1"/>
<keyword evidence="1" id="KW-0560">Oxidoreductase</keyword>
<name>A0A0A6VSG1_KOCRO</name>
<evidence type="ECO:0000313" key="4">
    <source>
        <dbReference type="EMBL" id="KHD97895.1"/>
    </source>
</evidence>
<feature type="domain" description="Luciferase-like" evidence="3">
    <location>
        <begin position="20"/>
        <end position="305"/>
    </location>
</feature>
<dbReference type="InterPro" id="IPR050766">
    <property type="entry name" value="Bact_Lucif_Oxidored"/>
</dbReference>
<dbReference type="Gene3D" id="3.20.20.30">
    <property type="entry name" value="Luciferase-like domain"/>
    <property type="match status" value="1"/>
</dbReference>
<dbReference type="Pfam" id="PF00296">
    <property type="entry name" value="Bac_luciferase"/>
    <property type="match status" value="1"/>
</dbReference>
<gene>
    <name evidence="4" type="ORF">GY22_07225</name>
</gene>
<protein>
    <submittedName>
        <fullName evidence="4">Luciferase</fullName>
    </submittedName>
</protein>
<dbReference type="Proteomes" id="UP000030466">
    <property type="component" value="Unassembled WGS sequence"/>
</dbReference>
<dbReference type="SUPFAM" id="SSF51679">
    <property type="entry name" value="Bacterial luciferase-like"/>
    <property type="match status" value="1"/>
</dbReference>
<accession>A0A0A6VSG1</accession>
<dbReference type="NCBIfam" id="TIGR03858">
    <property type="entry name" value="LLM_2I7G"/>
    <property type="match status" value="1"/>
</dbReference>
<evidence type="ECO:0000313" key="5">
    <source>
        <dbReference type="Proteomes" id="UP000030466"/>
    </source>
</evidence>
<dbReference type="RefSeq" id="WP_035925458.1">
    <property type="nucleotide sequence ID" value="NZ_JSUH01000005.1"/>
</dbReference>
<dbReference type="OrthoDB" id="9776438at2"/>
<reference evidence="4 5" key="1">
    <citation type="journal article" date="2003" name="Int. J. Syst. Evol. Microbiol.">
        <title>Kocuria polaris sp. nov., an orange-pigmented psychrophilic bacterium isolated from an Antarctic cyanobacterial mat sample.</title>
        <authorList>
            <person name="Reddy G.S."/>
            <person name="Prakash J.S."/>
            <person name="Prabahar V."/>
            <person name="Matsumoto G.I."/>
            <person name="Stackebrandt E."/>
            <person name="Shivaji S."/>
        </authorList>
    </citation>
    <scope>NUCLEOTIDE SEQUENCE [LARGE SCALE GENOMIC DNA]</scope>
    <source>
        <strain evidence="4 5">CMS 76or</strain>
    </source>
</reference>
<dbReference type="EMBL" id="JSUH01000005">
    <property type="protein sequence ID" value="KHD97895.1"/>
    <property type="molecule type" value="Genomic_DNA"/>
</dbReference>
<comment type="caution">
    <text evidence="4">The sequence shown here is derived from an EMBL/GenBank/DDBJ whole genome shotgun (WGS) entry which is preliminary data.</text>
</comment>
<evidence type="ECO:0000256" key="1">
    <source>
        <dbReference type="ARBA" id="ARBA00023002"/>
    </source>
</evidence>
<proteinExistence type="predicted"/>
<dbReference type="InterPro" id="IPR022290">
    <property type="entry name" value="LLM_Atu2307-like"/>
</dbReference>
<evidence type="ECO:0000259" key="3">
    <source>
        <dbReference type="Pfam" id="PF00296"/>
    </source>
</evidence>
<evidence type="ECO:0000256" key="2">
    <source>
        <dbReference type="ARBA" id="ARBA00023033"/>
    </source>
</evidence>
<organism evidence="4 5">
    <name type="scientific">Kocuria rosea subsp. polaris</name>
    <dbReference type="NCBI Taxonomy" id="136273"/>
    <lineage>
        <taxon>Bacteria</taxon>
        <taxon>Bacillati</taxon>
        <taxon>Actinomycetota</taxon>
        <taxon>Actinomycetes</taxon>
        <taxon>Micrococcales</taxon>
        <taxon>Micrococcaceae</taxon>
        <taxon>Kocuria</taxon>
    </lineage>
</organism>
<dbReference type="PANTHER" id="PTHR30137">
    <property type="entry name" value="LUCIFERASE-LIKE MONOOXYGENASE"/>
    <property type="match status" value="1"/>
</dbReference>